<keyword evidence="9 12" id="KW-0472">Membrane</keyword>
<dbReference type="Gene3D" id="3.50.30.30">
    <property type="match status" value="1"/>
</dbReference>
<dbReference type="InterPro" id="IPR051653">
    <property type="entry name" value="E3_ligase_sorting_rcpt"/>
</dbReference>
<dbReference type="CDD" id="cd23118">
    <property type="entry name" value="RING-H2_SIS3"/>
    <property type="match status" value="1"/>
</dbReference>
<proteinExistence type="predicted"/>
<dbReference type="GO" id="GO:0016020">
    <property type="term" value="C:membrane"/>
    <property type="evidence" value="ECO:0007669"/>
    <property type="project" value="UniProtKB-SubCell"/>
</dbReference>
<keyword evidence="6 10" id="KW-0863">Zinc-finger</keyword>
<dbReference type="InterPro" id="IPR046450">
    <property type="entry name" value="PA_dom_sf"/>
</dbReference>
<feature type="transmembrane region" description="Helical" evidence="12">
    <location>
        <begin position="172"/>
        <end position="197"/>
    </location>
</feature>
<dbReference type="EC" id="2.3.2.27" evidence="3"/>
<evidence type="ECO:0000256" key="7">
    <source>
        <dbReference type="ARBA" id="ARBA00022833"/>
    </source>
</evidence>
<protein>
    <recommendedName>
        <fullName evidence="3">RING-type E3 ubiquitin transferase</fullName>
        <ecNumber evidence="3">2.3.2.27</ecNumber>
    </recommendedName>
</protein>
<dbReference type="PANTHER" id="PTHR47168:SF1">
    <property type="entry name" value="OS02G0798600 PROTEIN"/>
    <property type="match status" value="1"/>
</dbReference>
<feature type="domain" description="RING-type" evidence="14">
    <location>
        <begin position="280"/>
        <end position="322"/>
    </location>
</feature>
<keyword evidence="7" id="KW-0862">Zinc</keyword>
<evidence type="ECO:0000256" key="4">
    <source>
        <dbReference type="ARBA" id="ARBA00022692"/>
    </source>
</evidence>
<name>A0A2P6VGX5_9CHLO</name>
<accession>A0A2P6VGX5</accession>
<evidence type="ECO:0000256" key="3">
    <source>
        <dbReference type="ARBA" id="ARBA00012483"/>
    </source>
</evidence>
<feature type="chain" id="PRO_5015183075" description="RING-type E3 ubiquitin transferase" evidence="13">
    <location>
        <begin position="30"/>
        <end position="398"/>
    </location>
</feature>
<evidence type="ECO:0000256" key="1">
    <source>
        <dbReference type="ARBA" id="ARBA00000900"/>
    </source>
</evidence>
<dbReference type="OrthoDB" id="8062037at2759"/>
<evidence type="ECO:0000256" key="9">
    <source>
        <dbReference type="ARBA" id="ARBA00023136"/>
    </source>
</evidence>
<comment type="catalytic activity">
    <reaction evidence="1">
        <text>S-ubiquitinyl-[E2 ubiquitin-conjugating enzyme]-L-cysteine + [acceptor protein]-L-lysine = [E2 ubiquitin-conjugating enzyme]-L-cysteine + N(6)-ubiquitinyl-[acceptor protein]-L-lysine.</text>
        <dbReference type="EC" id="2.3.2.27"/>
    </reaction>
</comment>
<evidence type="ECO:0000256" key="8">
    <source>
        <dbReference type="ARBA" id="ARBA00022989"/>
    </source>
</evidence>
<feature type="compositionally biased region" description="Polar residues" evidence="11">
    <location>
        <begin position="244"/>
        <end position="254"/>
    </location>
</feature>
<evidence type="ECO:0000256" key="12">
    <source>
        <dbReference type="SAM" id="Phobius"/>
    </source>
</evidence>
<dbReference type="PANTHER" id="PTHR47168">
    <property type="entry name" value="RING ZINC FINGER DOMAIN SUPERFAMILY PROTEIN-RELATED"/>
    <property type="match status" value="1"/>
</dbReference>
<evidence type="ECO:0000313" key="16">
    <source>
        <dbReference type="Proteomes" id="UP000239649"/>
    </source>
</evidence>
<keyword evidence="8 12" id="KW-1133">Transmembrane helix</keyword>
<evidence type="ECO:0000256" key="10">
    <source>
        <dbReference type="PROSITE-ProRule" id="PRU00175"/>
    </source>
</evidence>
<dbReference type="Pfam" id="PF02225">
    <property type="entry name" value="PA"/>
    <property type="match status" value="1"/>
</dbReference>
<dbReference type="FunFam" id="3.30.40.10:FF:000388">
    <property type="entry name" value="Putative RING zinc finger domain superfamily protein"/>
    <property type="match status" value="1"/>
</dbReference>
<dbReference type="SUPFAM" id="SSF52025">
    <property type="entry name" value="PA domain"/>
    <property type="match status" value="1"/>
</dbReference>
<dbReference type="InterPro" id="IPR001841">
    <property type="entry name" value="Znf_RING"/>
</dbReference>
<sequence>MALGRRPRGVAALAALLLVLGVLAGSARAIVVLQTGNFSLSFADMPADFGPSLPPDGITGLLLLADPADACTDLKPPPRDVKAPWVALIARSQDIEGCTFDVKVAHAEAAGAAAAIIHDDAYEPLVLMAKDPRHPDPFIPSVFVSQRSGLMMRRLTQEGKTVVELRAGSEALWLSMVLSAAAGFLAVNVVLGALWMVRRQHAPGGAAAAGYGSLQPRQGMTADEIRALPVVVFEGSPAQRASVASSGTAASLQGQAPDGGGGSSSSSSRDFKGGGTRHACAICLEDYEGGDKMRVLPCQHRFHSECVDQWLSNRHPVCPVCKADAHPPATGGGDLEEGGMPSRWQRRGARLLAPLAAGWAALRGLGNGGADAGVSDAAAAALLPGDSTEGSETDSGVE</sequence>
<evidence type="ECO:0000313" key="15">
    <source>
        <dbReference type="EMBL" id="PSC73339.1"/>
    </source>
</evidence>
<dbReference type="Pfam" id="PF13639">
    <property type="entry name" value="zf-RING_2"/>
    <property type="match status" value="1"/>
</dbReference>
<keyword evidence="4 12" id="KW-0812">Transmembrane</keyword>
<dbReference type="AlphaFoldDB" id="A0A2P6VGX5"/>
<keyword evidence="5" id="KW-0479">Metal-binding</keyword>
<comment type="subcellular location">
    <subcellularLocation>
        <location evidence="2">Membrane</location>
        <topology evidence="2">Single-pass membrane protein</topology>
    </subcellularLocation>
</comment>
<organism evidence="15 16">
    <name type="scientific">Micractinium conductrix</name>
    <dbReference type="NCBI Taxonomy" id="554055"/>
    <lineage>
        <taxon>Eukaryota</taxon>
        <taxon>Viridiplantae</taxon>
        <taxon>Chlorophyta</taxon>
        <taxon>core chlorophytes</taxon>
        <taxon>Trebouxiophyceae</taxon>
        <taxon>Chlorellales</taxon>
        <taxon>Chlorellaceae</taxon>
        <taxon>Chlorella clade</taxon>
        <taxon>Micractinium</taxon>
    </lineage>
</organism>
<feature type="signal peptide" evidence="13">
    <location>
        <begin position="1"/>
        <end position="29"/>
    </location>
</feature>
<dbReference type="Proteomes" id="UP000239649">
    <property type="component" value="Unassembled WGS sequence"/>
</dbReference>
<dbReference type="PROSITE" id="PS50089">
    <property type="entry name" value="ZF_RING_2"/>
    <property type="match status" value="1"/>
</dbReference>
<evidence type="ECO:0000256" key="6">
    <source>
        <dbReference type="ARBA" id="ARBA00022771"/>
    </source>
</evidence>
<comment type="caution">
    <text evidence="15">The sequence shown here is derived from an EMBL/GenBank/DDBJ whole genome shotgun (WGS) entry which is preliminary data.</text>
</comment>
<feature type="region of interest" description="Disordered" evidence="11">
    <location>
        <begin position="244"/>
        <end position="273"/>
    </location>
</feature>
<dbReference type="GO" id="GO:0061630">
    <property type="term" value="F:ubiquitin protein ligase activity"/>
    <property type="evidence" value="ECO:0007669"/>
    <property type="project" value="UniProtKB-EC"/>
</dbReference>
<reference evidence="15 16" key="1">
    <citation type="journal article" date="2018" name="Plant J.">
        <title>Genome sequences of Chlorella sorokiniana UTEX 1602 and Micractinium conductrix SAG 241.80: implications to maltose excretion by a green alga.</title>
        <authorList>
            <person name="Arriola M.B."/>
            <person name="Velmurugan N."/>
            <person name="Zhang Y."/>
            <person name="Plunkett M.H."/>
            <person name="Hondzo H."/>
            <person name="Barney B.M."/>
        </authorList>
    </citation>
    <scope>NUCLEOTIDE SEQUENCE [LARGE SCALE GENOMIC DNA]</scope>
    <source>
        <strain evidence="15 16">SAG 241.80</strain>
    </source>
</reference>
<keyword evidence="13" id="KW-0732">Signal</keyword>
<keyword evidence="16" id="KW-1185">Reference proteome</keyword>
<dbReference type="STRING" id="554055.A0A2P6VGX5"/>
<dbReference type="Gene3D" id="3.30.40.10">
    <property type="entry name" value="Zinc/RING finger domain, C3HC4 (zinc finger)"/>
    <property type="match status" value="1"/>
</dbReference>
<dbReference type="SMART" id="SM00184">
    <property type="entry name" value="RING"/>
    <property type="match status" value="1"/>
</dbReference>
<evidence type="ECO:0000256" key="11">
    <source>
        <dbReference type="SAM" id="MobiDB-lite"/>
    </source>
</evidence>
<evidence type="ECO:0000256" key="5">
    <source>
        <dbReference type="ARBA" id="ARBA00022723"/>
    </source>
</evidence>
<dbReference type="InterPro" id="IPR003137">
    <property type="entry name" value="PA_domain"/>
</dbReference>
<dbReference type="SUPFAM" id="SSF57850">
    <property type="entry name" value="RING/U-box"/>
    <property type="match status" value="1"/>
</dbReference>
<evidence type="ECO:0000256" key="2">
    <source>
        <dbReference type="ARBA" id="ARBA00004167"/>
    </source>
</evidence>
<dbReference type="InterPro" id="IPR013083">
    <property type="entry name" value="Znf_RING/FYVE/PHD"/>
</dbReference>
<evidence type="ECO:0000259" key="14">
    <source>
        <dbReference type="PROSITE" id="PS50089"/>
    </source>
</evidence>
<dbReference type="EMBL" id="LHPF02000007">
    <property type="protein sequence ID" value="PSC73339.1"/>
    <property type="molecule type" value="Genomic_DNA"/>
</dbReference>
<evidence type="ECO:0000256" key="13">
    <source>
        <dbReference type="SAM" id="SignalP"/>
    </source>
</evidence>
<dbReference type="GO" id="GO:0008270">
    <property type="term" value="F:zinc ion binding"/>
    <property type="evidence" value="ECO:0007669"/>
    <property type="project" value="UniProtKB-KW"/>
</dbReference>
<gene>
    <name evidence="15" type="ORF">C2E20_3449</name>
</gene>